<dbReference type="InterPro" id="IPR029062">
    <property type="entry name" value="Class_I_gatase-like"/>
</dbReference>
<dbReference type="UniPathway" id="UPA00148">
    <property type="reaction ID" value="UER00231"/>
</dbReference>
<feature type="active site" description="Nucleophile" evidence="7">
    <location>
        <position position="332"/>
    </location>
</feature>
<comment type="domain">
    <text evidence="7">Comprises of two domains. The C-terminal domain contains the binding site for glutamine and catalyzes the hydrolysis of this substrate to glutamate and ammonia. The N-terminal domain is anticipated to bind ATP and cobyrinate and catalyzes the ultimate synthesis of the diamide product. The ammonia produced via the glutaminase domain is probably translocated to the adjacent domain via a molecular tunnel, where it reacts with an activated intermediate.</text>
</comment>
<evidence type="ECO:0000256" key="1">
    <source>
        <dbReference type="ARBA" id="ARBA00001946"/>
    </source>
</evidence>
<feature type="domain" description="CobQ/CobB/MinD/ParA nucleotide binding" evidence="8">
    <location>
        <begin position="6"/>
        <end position="192"/>
    </location>
</feature>
<dbReference type="RefSeq" id="WP_152149658.1">
    <property type="nucleotide sequence ID" value="NZ_WEIO01000001.1"/>
</dbReference>
<dbReference type="Proteomes" id="UP000429595">
    <property type="component" value="Unassembled WGS sequence"/>
</dbReference>
<evidence type="ECO:0000313" key="11">
    <source>
        <dbReference type="Proteomes" id="UP000429595"/>
    </source>
</evidence>
<evidence type="ECO:0000259" key="8">
    <source>
        <dbReference type="Pfam" id="PF01656"/>
    </source>
</evidence>
<name>A0A6I1FQX7_9BACI</name>
<evidence type="ECO:0000256" key="3">
    <source>
        <dbReference type="ARBA" id="ARBA00022741"/>
    </source>
</evidence>
<dbReference type="Gene3D" id="3.40.50.880">
    <property type="match status" value="1"/>
</dbReference>
<keyword evidence="4 7" id="KW-0067">ATP-binding</keyword>
<dbReference type="NCBIfam" id="TIGR00379">
    <property type="entry name" value="cobB"/>
    <property type="match status" value="1"/>
</dbReference>
<dbReference type="PANTHER" id="PTHR43873">
    <property type="entry name" value="COBYRINATE A,C-DIAMIDE SYNTHASE"/>
    <property type="match status" value="1"/>
</dbReference>
<keyword evidence="11" id="KW-1185">Reference proteome</keyword>
<accession>A0A6I1FQX7</accession>
<reference evidence="10 11" key="1">
    <citation type="submission" date="2019-10" db="EMBL/GenBank/DDBJ databases">
        <title>Bacillus aerolatum sp. nov., isolated from bioaerosol of sport playgrounds.</title>
        <authorList>
            <person name="Chen P."/>
            <person name="Zhang G."/>
        </authorList>
    </citation>
    <scope>NUCLEOTIDE SEQUENCE [LARGE SCALE GENOMIC DNA]</scope>
    <source>
        <strain evidence="10 11">CX253</strain>
    </source>
</reference>
<dbReference type="PANTHER" id="PTHR43873:SF1">
    <property type="entry name" value="COBYRINATE A,C-DIAMIDE SYNTHASE"/>
    <property type="match status" value="1"/>
</dbReference>
<dbReference type="AlphaFoldDB" id="A0A6I1FQX7"/>
<proteinExistence type="inferred from homology"/>
<dbReference type="PROSITE" id="PS51274">
    <property type="entry name" value="GATASE_COBBQ"/>
    <property type="match status" value="1"/>
</dbReference>
<comment type="cofactor">
    <cofactor evidence="1 7">
        <name>Mg(2+)</name>
        <dbReference type="ChEBI" id="CHEBI:18420"/>
    </cofactor>
</comment>
<comment type="similarity">
    <text evidence="7">Belongs to the CobB/CbiA family.</text>
</comment>
<dbReference type="Pfam" id="PF07685">
    <property type="entry name" value="GATase_3"/>
    <property type="match status" value="1"/>
</dbReference>
<evidence type="ECO:0000256" key="7">
    <source>
        <dbReference type="HAMAP-Rule" id="MF_00027"/>
    </source>
</evidence>
<keyword evidence="7" id="KW-0169">Cobalamin biosynthesis</keyword>
<dbReference type="SUPFAM" id="SSF52540">
    <property type="entry name" value="P-loop containing nucleoside triphosphate hydrolases"/>
    <property type="match status" value="1"/>
</dbReference>
<evidence type="ECO:0000256" key="6">
    <source>
        <dbReference type="ARBA" id="ARBA00022962"/>
    </source>
</evidence>
<dbReference type="Gene3D" id="3.40.50.300">
    <property type="entry name" value="P-loop containing nucleotide triphosphate hydrolases"/>
    <property type="match status" value="2"/>
</dbReference>
<dbReference type="GO" id="GO:0042242">
    <property type="term" value="F:cobyrinic acid a,c-diamide synthase activity"/>
    <property type="evidence" value="ECO:0007669"/>
    <property type="project" value="UniProtKB-UniRule"/>
</dbReference>
<dbReference type="CDD" id="cd03130">
    <property type="entry name" value="GATase1_CobB"/>
    <property type="match status" value="1"/>
</dbReference>
<dbReference type="CDD" id="cd05388">
    <property type="entry name" value="CobB_N"/>
    <property type="match status" value="1"/>
</dbReference>
<dbReference type="EC" id="6.3.5.11" evidence="7"/>
<sequence>MSQRRIMIAGTGSGAGKTTVTLGLMAAFTARGRSVQGFKCGPDYIDPAYHTAVTGRPSRNLDSWMMDRQIVKDIYARGAEEADLSILEGVMGYFDGKDPLKNDGSSADLSTLLHCPVLLVVNCASMARSAAAIVKGFQAMDPSGKIVGVIANRVGSESHYHIVKAAIEQECRIPVVGYLKKESAIAIPERHLGLVPSVERGELAGFFHQLGDLVSATLDLEAIWNMAEAPIVEKSEHSIFKQKKAATVKIAVAKDAAFNFYYKENLELLEANGAELLFFSPLSNESIPKEADGLYIGGGFPEEFAARLAENTGAKSSIREAITNGMPTFAECGGFMYLTNSIEDTEGHIYPMTGVISGKVTMQKKLAALGYRELTGLQPNFLLPAGEKARGHEFHYSSFSTDESFPAAWQSAGRRGTKQEGCLIENVVAGYSHVHFASSPEMAGRFVQACEDYRAKQRLKRNEHYALSGDA</sequence>
<comment type="miscellaneous">
    <text evidence="7">The a and c carboxylates of cobyrinate are activated for nucleophilic attack via formation of a phosphorylated intermediate by ATP. CbiA catalyzes first the amidation of the c-carboxylate, and then that of the a-carboxylate.</text>
</comment>
<keyword evidence="3 7" id="KW-0547">Nucleotide-binding</keyword>
<dbReference type="InterPro" id="IPR002586">
    <property type="entry name" value="CobQ/CobB/MinD/ParA_Nub-bd_dom"/>
</dbReference>
<comment type="pathway">
    <text evidence="7">Cofactor biosynthesis; adenosylcobalamin biosynthesis; cob(II)yrinate a,c-diamide from sirohydrochlorin (anaerobic route): step 10/10.</text>
</comment>
<protein>
    <recommendedName>
        <fullName evidence="7">Cobyrinate a,c-diamide synthase</fullName>
        <ecNumber evidence="7">6.3.5.11</ecNumber>
    </recommendedName>
    <alternativeName>
        <fullName evidence="7">Cobyrinic acid a,c-diamide synthetase</fullName>
    </alternativeName>
</protein>
<dbReference type="GO" id="GO:0005524">
    <property type="term" value="F:ATP binding"/>
    <property type="evidence" value="ECO:0007669"/>
    <property type="project" value="UniProtKB-UniRule"/>
</dbReference>
<dbReference type="InterPro" id="IPR011698">
    <property type="entry name" value="GATase_3"/>
</dbReference>
<keyword evidence="5 7" id="KW-0460">Magnesium</keyword>
<comment type="catalytic activity">
    <reaction evidence="7">
        <text>cob(II)yrinate + 2 L-glutamine + 2 ATP + 2 H2O = cob(II)yrinate a,c diamide + 2 L-glutamate + 2 ADP + 2 phosphate + 2 H(+)</text>
        <dbReference type="Rhea" id="RHEA:26289"/>
        <dbReference type="ChEBI" id="CHEBI:15377"/>
        <dbReference type="ChEBI" id="CHEBI:15378"/>
        <dbReference type="ChEBI" id="CHEBI:29985"/>
        <dbReference type="ChEBI" id="CHEBI:30616"/>
        <dbReference type="ChEBI" id="CHEBI:43474"/>
        <dbReference type="ChEBI" id="CHEBI:58359"/>
        <dbReference type="ChEBI" id="CHEBI:58537"/>
        <dbReference type="ChEBI" id="CHEBI:58894"/>
        <dbReference type="ChEBI" id="CHEBI:456216"/>
        <dbReference type="EC" id="6.3.5.11"/>
    </reaction>
</comment>
<feature type="domain" description="CobB/CobQ-like glutamine amidotransferase" evidence="9">
    <location>
        <begin position="249"/>
        <end position="439"/>
    </location>
</feature>
<keyword evidence="6 7" id="KW-0315">Glutamine amidotransferase</keyword>
<comment type="caution">
    <text evidence="10">The sequence shown here is derived from an EMBL/GenBank/DDBJ whole genome shotgun (WGS) entry which is preliminary data.</text>
</comment>
<comment type="function">
    <text evidence="7">Catalyzes the ATP-dependent amidation of the two carboxylate groups at positions a and c of cobyrinate, using either L-glutamine or ammonia as the nitrogen source.</text>
</comment>
<dbReference type="NCBIfam" id="NF002204">
    <property type="entry name" value="PRK01077.1"/>
    <property type="match status" value="1"/>
</dbReference>
<dbReference type="InterPro" id="IPR027417">
    <property type="entry name" value="P-loop_NTPase"/>
</dbReference>
<organism evidence="10 11">
    <name type="scientific">Bacillus aerolatus</name>
    <dbReference type="NCBI Taxonomy" id="2653354"/>
    <lineage>
        <taxon>Bacteria</taxon>
        <taxon>Bacillati</taxon>
        <taxon>Bacillota</taxon>
        <taxon>Bacilli</taxon>
        <taxon>Bacillales</taxon>
        <taxon>Bacillaceae</taxon>
        <taxon>Bacillus</taxon>
    </lineage>
</organism>
<gene>
    <name evidence="7" type="primary">cbiA</name>
    <name evidence="10" type="ORF">F9802_03215</name>
</gene>
<evidence type="ECO:0000256" key="5">
    <source>
        <dbReference type="ARBA" id="ARBA00022842"/>
    </source>
</evidence>
<dbReference type="GO" id="GO:0009236">
    <property type="term" value="P:cobalamin biosynthetic process"/>
    <property type="evidence" value="ECO:0007669"/>
    <property type="project" value="UniProtKB-UniRule"/>
</dbReference>
<dbReference type="SUPFAM" id="SSF52317">
    <property type="entry name" value="Class I glutamine amidotransferase-like"/>
    <property type="match status" value="1"/>
</dbReference>
<dbReference type="HAMAP" id="MF_00027">
    <property type="entry name" value="CobB_CbiA"/>
    <property type="match status" value="1"/>
</dbReference>
<evidence type="ECO:0000259" key="9">
    <source>
        <dbReference type="Pfam" id="PF07685"/>
    </source>
</evidence>
<evidence type="ECO:0000313" key="10">
    <source>
        <dbReference type="EMBL" id="KAB7709132.1"/>
    </source>
</evidence>
<evidence type="ECO:0000256" key="2">
    <source>
        <dbReference type="ARBA" id="ARBA00022598"/>
    </source>
</evidence>
<dbReference type="InterPro" id="IPR004484">
    <property type="entry name" value="CbiA/CobB_synth"/>
</dbReference>
<dbReference type="Pfam" id="PF01656">
    <property type="entry name" value="CbiA"/>
    <property type="match status" value="1"/>
</dbReference>
<keyword evidence="2 7" id="KW-0436">Ligase</keyword>
<evidence type="ECO:0000256" key="4">
    <source>
        <dbReference type="ARBA" id="ARBA00022840"/>
    </source>
</evidence>
<feature type="site" description="Increases nucleophilicity of active site Cys" evidence="7">
    <location>
        <position position="433"/>
    </location>
</feature>
<dbReference type="EMBL" id="WEIO01000001">
    <property type="protein sequence ID" value="KAB7709132.1"/>
    <property type="molecule type" value="Genomic_DNA"/>
</dbReference>